<comment type="similarity">
    <text evidence="1 4">Belongs to the D-isomer specific 2-hydroxyacid dehydrogenase family.</text>
</comment>
<dbReference type="SUPFAM" id="SSF52283">
    <property type="entry name" value="Formate/glycerate dehydrogenase catalytic domain-like"/>
    <property type="match status" value="1"/>
</dbReference>
<evidence type="ECO:0000313" key="7">
    <source>
        <dbReference type="EMBL" id="GAA0450686.1"/>
    </source>
</evidence>
<feature type="domain" description="D-isomer specific 2-hydroxyacid dehydrogenase NAD-binding" evidence="6">
    <location>
        <begin position="104"/>
        <end position="278"/>
    </location>
</feature>
<keyword evidence="8" id="KW-1185">Reference proteome</keyword>
<proteinExistence type="inferred from homology"/>
<feature type="domain" description="D-isomer specific 2-hydroxyacid dehydrogenase catalytic" evidence="5">
    <location>
        <begin position="8"/>
        <end position="305"/>
    </location>
</feature>
<evidence type="ECO:0000313" key="8">
    <source>
        <dbReference type="Proteomes" id="UP001500740"/>
    </source>
</evidence>
<dbReference type="PANTHER" id="PTHR43333:SF1">
    <property type="entry name" value="D-ISOMER SPECIFIC 2-HYDROXYACID DEHYDROGENASE NAD-BINDING DOMAIN-CONTAINING PROTEIN"/>
    <property type="match status" value="1"/>
</dbReference>
<reference evidence="7 8" key="1">
    <citation type="journal article" date="2019" name="Int. J. Syst. Evol. Microbiol.">
        <title>The Global Catalogue of Microorganisms (GCM) 10K type strain sequencing project: providing services to taxonomists for standard genome sequencing and annotation.</title>
        <authorList>
            <consortium name="The Broad Institute Genomics Platform"/>
            <consortium name="The Broad Institute Genome Sequencing Center for Infectious Disease"/>
            <person name="Wu L."/>
            <person name="Ma J."/>
        </authorList>
    </citation>
    <scope>NUCLEOTIDE SEQUENCE [LARGE SCALE GENOMIC DNA]</scope>
    <source>
        <strain evidence="7 8">JCM 14193</strain>
    </source>
</reference>
<dbReference type="Gene3D" id="3.40.50.720">
    <property type="entry name" value="NAD(P)-binding Rossmann-like Domain"/>
    <property type="match status" value="2"/>
</dbReference>
<organism evidence="7 8">
    <name type="scientific">Alkalibacillus silvisoli</name>
    <dbReference type="NCBI Taxonomy" id="392823"/>
    <lineage>
        <taxon>Bacteria</taxon>
        <taxon>Bacillati</taxon>
        <taxon>Bacillota</taxon>
        <taxon>Bacilli</taxon>
        <taxon>Bacillales</taxon>
        <taxon>Bacillaceae</taxon>
        <taxon>Alkalibacillus</taxon>
    </lineage>
</organism>
<dbReference type="Pfam" id="PF00389">
    <property type="entry name" value="2-Hacid_dh"/>
    <property type="match status" value="1"/>
</dbReference>
<keyword evidence="3" id="KW-0520">NAD</keyword>
<dbReference type="Proteomes" id="UP001500740">
    <property type="component" value="Unassembled WGS sequence"/>
</dbReference>
<keyword evidence="2 4" id="KW-0560">Oxidoreductase</keyword>
<evidence type="ECO:0000256" key="2">
    <source>
        <dbReference type="ARBA" id="ARBA00023002"/>
    </source>
</evidence>
<dbReference type="InterPro" id="IPR036291">
    <property type="entry name" value="NAD(P)-bd_dom_sf"/>
</dbReference>
<dbReference type="PANTHER" id="PTHR43333">
    <property type="entry name" value="2-HACID_DH_C DOMAIN-CONTAINING PROTEIN"/>
    <property type="match status" value="1"/>
</dbReference>
<dbReference type="InterPro" id="IPR006139">
    <property type="entry name" value="D-isomer_2_OHA_DH_cat_dom"/>
</dbReference>
<evidence type="ECO:0000256" key="4">
    <source>
        <dbReference type="RuleBase" id="RU003719"/>
    </source>
</evidence>
<dbReference type="RefSeq" id="WP_343781103.1">
    <property type="nucleotide sequence ID" value="NZ_BAAACZ010000002.1"/>
</dbReference>
<dbReference type="Pfam" id="PF02826">
    <property type="entry name" value="2-Hacid_dh_C"/>
    <property type="match status" value="1"/>
</dbReference>
<gene>
    <name evidence="7" type="ORF">GCM10008935_01450</name>
</gene>
<evidence type="ECO:0000259" key="5">
    <source>
        <dbReference type="Pfam" id="PF00389"/>
    </source>
</evidence>
<comment type="caution">
    <text evidence="7">The sequence shown here is derived from an EMBL/GenBank/DDBJ whole genome shotgun (WGS) entry which is preliminary data.</text>
</comment>
<evidence type="ECO:0000256" key="3">
    <source>
        <dbReference type="ARBA" id="ARBA00023027"/>
    </source>
</evidence>
<evidence type="ECO:0000256" key="1">
    <source>
        <dbReference type="ARBA" id="ARBA00005854"/>
    </source>
</evidence>
<accession>A0ABN0ZK62</accession>
<name>A0ABN0ZK62_9BACI</name>
<dbReference type="CDD" id="cd05300">
    <property type="entry name" value="2-Hacid_dh_1"/>
    <property type="match status" value="1"/>
</dbReference>
<dbReference type="EMBL" id="BAAACZ010000002">
    <property type="protein sequence ID" value="GAA0450686.1"/>
    <property type="molecule type" value="Genomic_DNA"/>
</dbReference>
<dbReference type="InterPro" id="IPR006140">
    <property type="entry name" value="D-isomer_DH_NAD-bd"/>
</dbReference>
<dbReference type="SUPFAM" id="SSF51735">
    <property type="entry name" value="NAD(P)-binding Rossmann-fold domains"/>
    <property type="match status" value="1"/>
</dbReference>
<evidence type="ECO:0000259" key="6">
    <source>
        <dbReference type="Pfam" id="PF02826"/>
    </source>
</evidence>
<protein>
    <submittedName>
        <fullName evidence="7">Glycerate dehydrogenase</fullName>
    </submittedName>
</protein>
<sequence length="316" mass="35859">MKIVTSCKVKESIKNHLTEAFNEVSFKWYETIDEAENDLKDADALITYGEDLTDTHIEQAEHLKWIMVISAGLDEMPFNKIEEKGIQVTNARGIHAIPMAEYVISMILQVSRQAKELMKQEEEHVWDRSVKMEEITGKTMLVAGTGAIGQEVARLAKAFSMETIGVSQSGKLKEHFDRCYTNDELGSLLGEADFIIGVLPATEETEHFFSENEFQQMREDAIFLNMGRGKTVDEQAMVEALNHNEFSHAVLDVFEEEPLSDDSPLWDLANCTITPHLSGISRHYQPRAFEIFEENLKSLLKNGELVKNIIDPKRGY</sequence>